<keyword evidence="1" id="KW-0949">S-adenosyl-L-methionine</keyword>
<name>A0A931B9E8_9ACTN</name>
<sequence length="805" mass="88631">MDLNPSVATPFRQFVIKLNSRCDLSCDHCYVYEHADTSWRGRPKVPLDDVLVQTAARIAEHARVHRLERVHVVLHGGEPLLAGPIRLRRAAQVLNDALRGVCELDLRIHTNAVTLGERHLRIFDEFHVKVGVSLDGDRAANDLHRRYANGHSSYHQVVRAIDLLRLPRWRHLYAGLLCTVDVRNDPVAVYDALVALDPPRIDFLLPHATWDEPPLRPDGPGTTPYAEWLGRVYERWNAQGRPVPVRMFDSLHRTLRGQSSLTESLGLAPADLVVVETDGTLEQADSLKTAYDGAAATGFDVFRHDFDTAARHPGMIDRQQGLDGLSAQCRACPVVESCGGGLYAHRYRSADGGFHAVDGGFDNPSVFCPDLLALITAVRDAERARKEHHPMSTGLLSDPHFDELASGYGGAGAVDALRVAQVEVNRALLDRVAEAWSAAPAPDADAEADLPYGDAWELIALLDESAPEALDRAVAHPFTRSWALECLAQPGPLAERFGGVAELAVAAALFAKADGKLTLPVRPGGELRVPGHGVLTGVEGGSALVLTEHDRFVVETAQERIEVELRAPQREPRWRPVRPLSGDAGAPEPRAGVWRLLLDDTDPQRRAHHWDPAAPMSDAEADAWQAELAAAWRVIDATLPGYAPGLRAGLSTVVPLRPSADGSYVSGAARDLFGTVGIARPGSAEFMALLLIHEFQHVKLGAVFDMEDLFDRSDTRTFDAPWRPDPRPFEGLFQGTYAHIAVVEFWRSRWRATHAREDRAEYTRWLDHTYRAIGVMTDSGALTDRGRRFVAGMRATVEPWVREES</sequence>
<reference evidence="7" key="1">
    <citation type="submission" date="2020-11" db="EMBL/GenBank/DDBJ databases">
        <title>Isolation and identification of active actinomycetes.</title>
        <authorList>
            <person name="Yu B."/>
        </authorList>
    </citation>
    <scope>NUCLEOTIDE SEQUENCE</scope>
    <source>
        <strain evidence="7">NEAU-YB345</strain>
    </source>
</reference>
<dbReference type="GO" id="GO:0016491">
    <property type="term" value="F:oxidoreductase activity"/>
    <property type="evidence" value="ECO:0007669"/>
    <property type="project" value="InterPro"/>
</dbReference>
<keyword evidence="4" id="KW-0411">Iron-sulfur</keyword>
<dbReference type="InterPro" id="IPR007197">
    <property type="entry name" value="rSAM"/>
</dbReference>
<dbReference type="SFLD" id="SFLDG01386">
    <property type="entry name" value="main_SPASM_domain-containing"/>
    <property type="match status" value="1"/>
</dbReference>
<dbReference type="SFLD" id="SFLDG01067">
    <property type="entry name" value="SPASM/twitch_domain_containing"/>
    <property type="match status" value="1"/>
</dbReference>
<dbReference type="NCBIfam" id="TIGR04267">
    <property type="entry name" value="mod_HExxH"/>
    <property type="match status" value="1"/>
</dbReference>
<dbReference type="PANTHER" id="PTHR43273">
    <property type="entry name" value="ANAEROBIC SULFATASE-MATURATING ENZYME HOMOLOG ASLB-RELATED"/>
    <property type="match status" value="1"/>
</dbReference>
<dbReference type="EMBL" id="JADPRT010000015">
    <property type="protein sequence ID" value="MBF9072158.1"/>
    <property type="molecule type" value="Genomic_DNA"/>
</dbReference>
<dbReference type="Pfam" id="PF04055">
    <property type="entry name" value="Radical_SAM"/>
    <property type="match status" value="1"/>
</dbReference>
<organism evidence="7 8">
    <name type="scientific">Streptacidiphilus fuscans</name>
    <dbReference type="NCBI Taxonomy" id="2789292"/>
    <lineage>
        <taxon>Bacteria</taxon>
        <taxon>Bacillati</taxon>
        <taxon>Actinomycetota</taxon>
        <taxon>Actinomycetes</taxon>
        <taxon>Kitasatosporales</taxon>
        <taxon>Streptomycetaceae</taxon>
        <taxon>Streptacidiphilus</taxon>
    </lineage>
</organism>
<protein>
    <submittedName>
        <fullName evidence="7">FxsB family radical SAM/SPASM domain protein</fullName>
    </submittedName>
</protein>
<dbReference type="EMBL" id="JADPRT010000019">
    <property type="protein sequence ID" value="MBF9072969.1"/>
    <property type="molecule type" value="Genomic_DNA"/>
</dbReference>
<dbReference type="NCBIfam" id="TIGR04269">
    <property type="entry name" value="SAM_SPASM_FxsB"/>
    <property type="match status" value="1"/>
</dbReference>
<dbReference type="GO" id="GO:0046872">
    <property type="term" value="F:metal ion binding"/>
    <property type="evidence" value="ECO:0007669"/>
    <property type="project" value="UniProtKB-KW"/>
</dbReference>
<evidence type="ECO:0000259" key="5">
    <source>
        <dbReference type="PROSITE" id="PS51918"/>
    </source>
</evidence>
<dbReference type="RefSeq" id="WP_196197333.1">
    <property type="nucleotide sequence ID" value="NZ_JADPRT010000015.1"/>
</dbReference>
<evidence type="ECO:0000313" key="7">
    <source>
        <dbReference type="EMBL" id="MBF9072969.1"/>
    </source>
</evidence>
<dbReference type="SFLD" id="SFLDS00029">
    <property type="entry name" value="Radical_SAM"/>
    <property type="match status" value="1"/>
</dbReference>
<dbReference type="GO" id="GO:0051536">
    <property type="term" value="F:iron-sulfur cluster binding"/>
    <property type="evidence" value="ECO:0007669"/>
    <property type="project" value="UniProtKB-KW"/>
</dbReference>
<evidence type="ECO:0000256" key="3">
    <source>
        <dbReference type="ARBA" id="ARBA00023004"/>
    </source>
</evidence>
<feature type="domain" description="Radical SAM core" evidence="5">
    <location>
        <begin position="8"/>
        <end position="258"/>
    </location>
</feature>
<dbReference type="InterPro" id="IPR026335">
    <property type="entry name" value="rSAM_SPASM_FxsB"/>
</dbReference>
<proteinExistence type="predicted"/>
<dbReference type="InterPro" id="IPR058240">
    <property type="entry name" value="rSAM_sf"/>
</dbReference>
<keyword evidence="8" id="KW-1185">Reference proteome</keyword>
<dbReference type="AlphaFoldDB" id="A0A931B9E8"/>
<accession>A0A931B9E8</accession>
<dbReference type="InterPro" id="IPR023867">
    <property type="entry name" value="Sulphatase_maturase_rSAM"/>
</dbReference>
<dbReference type="CDD" id="cd01335">
    <property type="entry name" value="Radical_SAM"/>
    <property type="match status" value="1"/>
</dbReference>
<dbReference type="Proteomes" id="UP000657385">
    <property type="component" value="Unassembled WGS sequence"/>
</dbReference>
<evidence type="ECO:0000313" key="8">
    <source>
        <dbReference type="Proteomes" id="UP000657385"/>
    </source>
</evidence>
<dbReference type="InterPro" id="IPR013785">
    <property type="entry name" value="Aldolase_TIM"/>
</dbReference>
<evidence type="ECO:0000256" key="1">
    <source>
        <dbReference type="ARBA" id="ARBA00022691"/>
    </source>
</evidence>
<dbReference type="PANTHER" id="PTHR43273:SF8">
    <property type="entry name" value="RADICAL SAM DOMAIN PROTEIN"/>
    <property type="match status" value="1"/>
</dbReference>
<dbReference type="Gene3D" id="3.20.20.70">
    <property type="entry name" value="Aldolase class I"/>
    <property type="match status" value="1"/>
</dbReference>
<gene>
    <name evidence="6" type="ORF">I2501_29445</name>
    <name evidence="7" type="ORF">I2501_33635</name>
</gene>
<dbReference type="PROSITE" id="PS51918">
    <property type="entry name" value="RADICAL_SAM"/>
    <property type="match status" value="1"/>
</dbReference>
<evidence type="ECO:0000256" key="4">
    <source>
        <dbReference type="ARBA" id="ARBA00023014"/>
    </source>
</evidence>
<comment type="caution">
    <text evidence="7">The sequence shown here is derived from an EMBL/GenBank/DDBJ whole genome shotgun (WGS) entry which is preliminary data.</text>
</comment>
<keyword evidence="2" id="KW-0479">Metal-binding</keyword>
<dbReference type="SFLD" id="SFLDG01072">
    <property type="entry name" value="dehydrogenase_like"/>
    <property type="match status" value="1"/>
</dbReference>
<keyword evidence="3" id="KW-0408">Iron</keyword>
<dbReference type="InterPro" id="IPR026337">
    <property type="entry name" value="AKG_HExxH"/>
</dbReference>
<dbReference type="SUPFAM" id="SSF102114">
    <property type="entry name" value="Radical SAM enzymes"/>
    <property type="match status" value="1"/>
</dbReference>
<evidence type="ECO:0000313" key="6">
    <source>
        <dbReference type="EMBL" id="MBF9072158.1"/>
    </source>
</evidence>
<evidence type="ECO:0000256" key="2">
    <source>
        <dbReference type="ARBA" id="ARBA00022723"/>
    </source>
</evidence>